<dbReference type="Proteomes" id="UP001651690">
    <property type="component" value="Unassembled WGS sequence"/>
</dbReference>
<evidence type="ECO:0000313" key="5">
    <source>
        <dbReference type="Proteomes" id="UP001651690"/>
    </source>
</evidence>
<protein>
    <submittedName>
        <fullName evidence="4">Uncharacterized protein</fullName>
    </submittedName>
</protein>
<evidence type="ECO:0000256" key="1">
    <source>
        <dbReference type="SAM" id="MobiDB-lite"/>
    </source>
</evidence>
<feature type="compositionally biased region" description="Basic and acidic residues" evidence="1">
    <location>
        <begin position="31"/>
        <end position="100"/>
    </location>
</feature>
<feature type="region of interest" description="Disordered" evidence="1">
    <location>
        <begin position="22"/>
        <end position="138"/>
    </location>
</feature>
<keyword evidence="2" id="KW-0472">Membrane</keyword>
<feature type="chain" id="PRO_5045329567" evidence="3">
    <location>
        <begin position="27"/>
        <end position="276"/>
    </location>
</feature>
<keyword evidence="2" id="KW-1133">Transmembrane helix</keyword>
<accession>A0ABT1M6C2</accession>
<feature type="compositionally biased region" description="Polar residues" evidence="1">
    <location>
        <begin position="101"/>
        <end position="127"/>
    </location>
</feature>
<gene>
    <name evidence="4" type="ORF">NM203_19385</name>
</gene>
<feature type="signal peptide" evidence="3">
    <location>
        <begin position="1"/>
        <end position="26"/>
    </location>
</feature>
<comment type="caution">
    <text evidence="4">The sequence shown here is derived from an EMBL/GenBank/DDBJ whole genome shotgun (WGS) entry which is preliminary data.</text>
</comment>
<proteinExistence type="predicted"/>
<reference evidence="4 5" key="1">
    <citation type="submission" date="2022-06" db="EMBL/GenBank/DDBJ databases">
        <title>Mycolicibacterium sp. CAU 1645 isolated from seawater.</title>
        <authorList>
            <person name="Kim W."/>
        </authorList>
    </citation>
    <scope>NUCLEOTIDE SEQUENCE [LARGE SCALE GENOMIC DNA]</scope>
    <source>
        <strain evidence="4 5">CAU 1645</strain>
    </source>
</reference>
<name>A0ABT1M6C2_9MYCO</name>
<keyword evidence="3" id="KW-0732">Signal</keyword>
<organism evidence="4 5">
    <name type="scientific">Mycolicibacterium arenosum</name>
    <dbReference type="NCBI Taxonomy" id="2952157"/>
    <lineage>
        <taxon>Bacteria</taxon>
        <taxon>Bacillati</taxon>
        <taxon>Actinomycetota</taxon>
        <taxon>Actinomycetes</taxon>
        <taxon>Mycobacteriales</taxon>
        <taxon>Mycobacteriaceae</taxon>
        <taxon>Mycolicibacterium</taxon>
    </lineage>
</organism>
<feature type="transmembrane region" description="Helical" evidence="2">
    <location>
        <begin position="242"/>
        <end position="261"/>
    </location>
</feature>
<sequence>MRRRVAAGTVLVAAVVTIGGPGIAVASADPGHGHSRGDRGHHGRDRGGHEDRRDRDHSRDDSRSGDNRGRHDRGGDDDGSTDTDRFRIAEDDSGSERIDANDSTSGGITSGVTATRTATAESDSAGVQSVGPVDAPAVPGTATAEPVVPVSGGGAALAEVPIKRPTVVVGNGRTPGVPSIGPAGAEAPVATPVQVTEAPAAPLPPVVIAPIPAASIPDPDAPLPWVTSEIWSPIGPGGNDNALFGLAGLVLIPLAGVWLGYRQALAARAAAALASR</sequence>
<evidence type="ECO:0000256" key="2">
    <source>
        <dbReference type="SAM" id="Phobius"/>
    </source>
</evidence>
<dbReference type="RefSeq" id="WP_255061871.1">
    <property type="nucleotide sequence ID" value="NZ_JANDBD010000008.1"/>
</dbReference>
<keyword evidence="2" id="KW-0812">Transmembrane</keyword>
<evidence type="ECO:0000313" key="4">
    <source>
        <dbReference type="EMBL" id="MCP9274357.1"/>
    </source>
</evidence>
<keyword evidence="5" id="KW-1185">Reference proteome</keyword>
<dbReference type="EMBL" id="JANDBD010000008">
    <property type="protein sequence ID" value="MCP9274357.1"/>
    <property type="molecule type" value="Genomic_DNA"/>
</dbReference>
<evidence type="ECO:0000256" key="3">
    <source>
        <dbReference type="SAM" id="SignalP"/>
    </source>
</evidence>